<comment type="caution">
    <text evidence="1">The sequence shown here is derived from an EMBL/GenBank/DDBJ whole genome shotgun (WGS) entry which is preliminary data.</text>
</comment>
<name>A0A550CSH3_9AGAR</name>
<gene>
    <name evidence="1" type="ORF">BD626DRAFT_534061</name>
</gene>
<accession>A0A550CSH3</accession>
<dbReference type="Proteomes" id="UP000320762">
    <property type="component" value="Unassembled WGS sequence"/>
</dbReference>
<protein>
    <recommendedName>
        <fullName evidence="3">F-box domain-containing protein</fullName>
    </recommendedName>
</protein>
<dbReference type="EMBL" id="VDMD01000002">
    <property type="protein sequence ID" value="TRM67734.1"/>
    <property type="molecule type" value="Genomic_DNA"/>
</dbReference>
<dbReference type="AlphaFoldDB" id="A0A550CSH3"/>
<organism evidence="1 2">
    <name type="scientific">Schizophyllum amplum</name>
    <dbReference type="NCBI Taxonomy" id="97359"/>
    <lineage>
        <taxon>Eukaryota</taxon>
        <taxon>Fungi</taxon>
        <taxon>Dikarya</taxon>
        <taxon>Basidiomycota</taxon>
        <taxon>Agaricomycotina</taxon>
        <taxon>Agaricomycetes</taxon>
        <taxon>Agaricomycetidae</taxon>
        <taxon>Agaricales</taxon>
        <taxon>Schizophyllaceae</taxon>
        <taxon>Schizophyllum</taxon>
    </lineage>
</organism>
<dbReference type="OrthoDB" id="2836053at2759"/>
<proteinExistence type="predicted"/>
<sequence>MSRASNDTPLFPWDICQEIIEAFWWSSISNHDRVEFMLSSSLVSKTWRKLYTIVSFRDMHIPTPNYGLNMMHLGSLYNFIHDPAMNDMPAQMCRTITFHIQSSNLLENFPEENDECEMGRCATVTLYTLSNFANLLPNLRRVRFEYVNYPLTDVFHNLRLYFIPPQVDAIDLRYRFDSMVKPEIVSELRQEEDMRHYATWALANVKELTLIGGSRAVTREILRRTTNLRKLTVDEHGRVWDIPKGLLDTSKCRVVRI</sequence>
<evidence type="ECO:0000313" key="1">
    <source>
        <dbReference type="EMBL" id="TRM67734.1"/>
    </source>
</evidence>
<evidence type="ECO:0008006" key="3">
    <source>
        <dbReference type="Google" id="ProtNLM"/>
    </source>
</evidence>
<reference evidence="1 2" key="1">
    <citation type="journal article" date="2019" name="New Phytol.">
        <title>Comparative genomics reveals unique wood-decay strategies and fruiting body development in the Schizophyllaceae.</title>
        <authorList>
            <person name="Almasi E."/>
            <person name="Sahu N."/>
            <person name="Krizsan K."/>
            <person name="Balint B."/>
            <person name="Kovacs G.M."/>
            <person name="Kiss B."/>
            <person name="Cseklye J."/>
            <person name="Drula E."/>
            <person name="Henrissat B."/>
            <person name="Nagy I."/>
            <person name="Chovatia M."/>
            <person name="Adam C."/>
            <person name="LaButti K."/>
            <person name="Lipzen A."/>
            <person name="Riley R."/>
            <person name="Grigoriev I.V."/>
            <person name="Nagy L.G."/>
        </authorList>
    </citation>
    <scope>NUCLEOTIDE SEQUENCE [LARGE SCALE GENOMIC DNA]</scope>
    <source>
        <strain evidence="1 2">NL-1724</strain>
    </source>
</reference>
<evidence type="ECO:0000313" key="2">
    <source>
        <dbReference type="Proteomes" id="UP000320762"/>
    </source>
</evidence>
<keyword evidence="2" id="KW-1185">Reference proteome</keyword>